<dbReference type="Proteomes" id="UP000593571">
    <property type="component" value="Unassembled WGS sequence"/>
</dbReference>
<comment type="caution">
    <text evidence="1">The sequence shown here is derived from an EMBL/GenBank/DDBJ whole genome shotgun (WGS) entry which is preliminary data.</text>
</comment>
<name>A0A7J8F0M1_ROUAE</name>
<keyword evidence="2" id="KW-1185">Reference proteome</keyword>
<evidence type="ECO:0000313" key="2">
    <source>
        <dbReference type="Proteomes" id="UP000593571"/>
    </source>
</evidence>
<reference evidence="1 2" key="1">
    <citation type="journal article" date="2020" name="Nature">
        <title>Six reference-quality genomes reveal evolution of bat adaptations.</title>
        <authorList>
            <person name="Jebb D."/>
            <person name="Huang Z."/>
            <person name="Pippel M."/>
            <person name="Hughes G.M."/>
            <person name="Lavrichenko K."/>
            <person name="Devanna P."/>
            <person name="Winkler S."/>
            <person name="Jermiin L.S."/>
            <person name="Skirmuntt E.C."/>
            <person name="Katzourakis A."/>
            <person name="Burkitt-Gray L."/>
            <person name="Ray D.A."/>
            <person name="Sullivan K.A.M."/>
            <person name="Roscito J.G."/>
            <person name="Kirilenko B.M."/>
            <person name="Davalos L.M."/>
            <person name="Corthals A.P."/>
            <person name="Power M.L."/>
            <person name="Jones G."/>
            <person name="Ransome R.D."/>
            <person name="Dechmann D.K.N."/>
            <person name="Locatelli A.G."/>
            <person name="Puechmaille S.J."/>
            <person name="Fedrigo O."/>
            <person name="Jarvis E.D."/>
            <person name="Hiller M."/>
            <person name="Vernes S.C."/>
            <person name="Myers E.W."/>
            <person name="Teeling E.C."/>
        </authorList>
    </citation>
    <scope>NUCLEOTIDE SEQUENCE [LARGE SCALE GENOMIC DNA]</scope>
    <source>
        <strain evidence="1">MRouAeg1</strain>
        <tissue evidence="1">Muscle</tissue>
    </source>
</reference>
<gene>
    <name evidence="1" type="ORF">HJG63_012350</name>
</gene>
<sequence>MLIRREMKASGMTARWLAIRRLEATVTVSRRVWLSRMFLWS</sequence>
<dbReference type="AlphaFoldDB" id="A0A7J8F0M1"/>
<proteinExistence type="predicted"/>
<dbReference type="EMBL" id="JACASE010000008">
    <property type="protein sequence ID" value="KAF6441203.1"/>
    <property type="molecule type" value="Genomic_DNA"/>
</dbReference>
<organism evidence="1 2">
    <name type="scientific">Rousettus aegyptiacus</name>
    <name type="common">Egyptian fruit bat</name>
    <name type="synonym">Pteropus aegyptiacus</name>
    <dbReference type="NCBI Taxonomy" id="9407"/>
    <lineage>
        <taxon>Eukaryota</taxon>
        <taxon>Metazoa</taxon>
        <taxon>Chordata</taxon>
        <taxon>Craniata</taxon>
        <taxon>Vertebrata</taxon>
        <taxon>Euteleostomi</taxon>
        <taxon>Mammalia</taxon>
        <taxon>Eutheria</taxon>
        <taxon>Laurasiatheria</taxon>
        <taxon>Chiroptera</taxon>
        <taxon>Yinpterochiroptera</taxon>
        <taxon>Pteropodoidea</taxon>
        <taxon>Pteropodidae</taxon>
        <taxon>Rousettinae</taxon>
        <taxon>Rousettus</taxon>
    </lineage>
</organism>
<protein>
    <submittedName>
        <fullName evidence="1">Uncharacterized protein</fullName>
    </submittedName>
</protein>
<accession>A0A7J8F0M1</accession>
<evidence type="ECO:0000313" key="1">
    <source>
        <dbReference type="EMBL" id="KAF6441203.1"/>
    </source>
</evidence>